<dbReference type="EMBL" id="FCNP01000004">
    <property type="protein sequence ID" value="CVI54668.1"/>
    <property type="molecule type" value="Genomic_DNA"/>
</dbReference>
<evidence type="ECO:0000256" key="1">
    <source>
        <dbReference type="SAM" id="MobiDB-lite"/>
    </source>
</evidence>
<dbReference type="AlphaFoldDB" id="A0A1S7TJ82"/>
<gene>
    <name evidence="2" type="ORF">AGR7A_Cc120182</name>
</gene>
<proteinExistence type="predicted"/>
<sequence length="85" mass="9210">MRSGTDAVFLLGRGKATHKSVPYVIVIWAQLPPEAVNPQSIRAFLSQISAIGLICPRDAITGGSDEHRDEDRKPGNRSSRQGGVR</sequence>
<protein>
    <submittedName>
        <fullName evidence="2">Uncharacterized protein</fullName>
    </submittedName>
</protein>
<evidence type="ECO:0000313" key="3">
    <source>
        <dbReference type="Proteomes" id="UP000192140"/>
    </source>
</evidence>
<organism evidence="2 3">
    <name type="scientific">Agrobacterium deltaense NCPPB 1641</name>
    <dbReference type="NCBI Taxonomy" id="1183425"/>
    <lineage>
        <taxon>Bacteria</taxon>
        <taxon>Pseudomonadati</taxon>
        <taxon>Pseudomonadota</taxon>
        <taxon>Alphaproteobacteria</taxon>
        <taxon>Hyphomicrobiales</taxon>
        <taxon>Rhizobiaceae</taxon>
        <taxon>Rhizobium/Agrobacterium group</taxon>
        <taxon>Agrobacterium</taxon>
    </lineage>
</organism>
<dbReference type="Proteomes" id="UP000192140">
    <property type="component" value="Unassembled WGS sequence"/>
</dbReference>
<feature type="compositionally biased region" description="Basic and acidic residues" evidence="1">
    <location>
        <begin position="64"/>
        <end position="74"/>
    </location>
</feature>
<evidence type="ECO:0000313" key="2">
    <source>
        <dbReference type="EMBL" id="CVI54668.1"/>
    </source>
</evidence>
<feature type="compositionally biased region" description="Polar residues" evidence="1">
    <location>
        <begin position="76"/>
        <end position="85"/>
    </location>
</feature>
<feature type="region of interest" description="Disordered" evidence="1">
    <location>
        <begin position="59"/>
        <end position="85"/>
    </location>
</feature>
<keyword evidence="3" id="KW-1185">Reference proteome</keyword>
<accession>A0A1S7TJ82</accession>
<reference evidence="2" key="1">
    <citation type="submission" date="2016-01" db="EMBL/GenBank/DDBJ databases">
        <authorList>
            <person name="Regsiter A."/>
            <person name="william w."/>
        </authorList>
    </citation>
    <scope>NUCLEOTIDE SEQUENCE</scope>
    <source>
        <strain evidence="2">NCPPB 1641</strain>
    </source>
</reference>
<comment type="caution">
    <text evidence="2">The sequence shown here is derived from an EMBL/GenBank/DDBJ whole genome shotgun (WGS) entry which is preliminary data.</text>
</comment>
<name>A0A1S7TJ82_9HYPH</name>